<dbReference type="Proteomes" id="UP000826195">
    <property type="component" value="Unassembled WGS sequence"/>
</dbReference>
<gene>
    <name evidence="2" type="ORF">KQX54_018013</name>
</gene>
<keyword evidence="1" id="KW-1133">Transmembrane helix</keyword>
<evidence type="ECO:0000313" key="2">
    <source>
        <dbReference type="EMBL" id="KAH0535664.1"/>
    </source>
</evidence>
<accession>A0AAV7HEZ2</accession>
<dbReference type="AlphaFoldDB" id="A0AAV7HEZ2"/>
<feature type="transmembrane region" description="Helical" evidence="1">
    <location>
        <begin position="7"/>
        <end position="31"/>
    </location>
</feature>
<dbReference type="EMBL" id="JAHXZJ010002982">
    <property type="protein sequence ID" value="KAH0535664.1"/>
    <property type="molecule type" value="Genomic_DNA"/>
</dbReference>
<comment type="caution">
    <text evidence="2">The sequence shown here is derived from an EMBL/GenBank/DDBJ whole genome shotgun (WGS) entry which is preliminary data.</text>
</comment>
<keyword evidence="1" id="KW-0472">Membrane</keyword>
<reference evidence="2 3" key="1">
    <citation type="journal article" date="2021" name="J. Hered.">
        <title>A chromosome-level genome assembly of the parasitoid wasp, Cotesia glomerata (Hymenoptera: Braconidae).</title>
        <authorList>
            <person name="Pinto B.J."/>
            <person name="Weis J.J."/>
            <person name="Gamble T."/>
            <person name="Ode P.J."/>
            <person name="Paul R."/>
            <person name="Zaspel J.M."/>
        </authorList>
    </citation>
    <scope>NUCLEOTIDE SEQUENCE [LARGE SCALE GENOMIC DNA]</scope>
    <source>
        <strain evidence="2">CgM1</strain>
    </source>
</reference>
<protein>
    <submittedName>
        <fullName evidence="2">Uncharacterized protein</fullName>
    </submittedName>
</protein>
<dbReference type="PANTHER" id="PTHR47890:SF1">
    <property type="entry name" value="LD24308P"/>
    <property type="match status" value="1"/>
</dbReference>
<evidence type="ECO:0000313" key="3">
    <source>
        <dbReference type="Proteomes" id="UP000826195"/>
    </source>
</evidence>
<keyword evidence="1" id="KW-0812">Transmembrane</keyword>
<name>A0AAV7HEZ2_COTGL</name>
<proteinExistence type="predicted"/>
<dbReference type="PANTHER" id="PTHR47890">
    <property type="entry name" value="LD24308P"/>
    <property type="match status" value="1"/>
</dbReference>
<keyword evidence="3" id="KW-1185">Reference proteome</keyword>
<sequence length="1158" mass="133737">MNFHNSFSTLVWMFIIVKLNVSFVVSTIVPFQNGDARDWREAGDDANIARINNWHFIIIDEEQLRADHYCSGKCDTFESYGTFGAMTSEYPNDCRGMLVRCWLHEETQKRKDAQEAYEYSSLADSFIGKLIRLPSLPLRPEMYENQFDHTGNKCKCLCNRLNDSNSNDNDERGKLIDSICLDPVSVDKDHVVTGVRFKIHDNVIYLELQQGKLINYRIVSKPEWKISYHCEEKKYINYSPGVPSNELFSILAEDFVLSEDAVVTGVTLGNSIRGRYINDNGNFDAKRDEFEIVSKYENMCGKDRKICIMNEFMNLRNWSQSDENPRVSTATNENYERSESCKTRIIFRPAFATINEFQNFVPYLDLQEVVTKPAEPIRGVGCFHTIIIDEEKLNFKHYCTGKCEILPISNLFSAMTFEYPNDCRGMLVRCWFHEETQKRKDAQSNYDNVYFEYLLKATCSRGPLNTKGVEKAEDRLDHTGNLCKCLCYRSFDKFSSVPNDKREKLTENLCLDPVSADKDHVVTGVRFKIYDYTIYLELQQAKLINNRIFTTPQWKTSHYCQNSRSLGRESFWGLKKSFNIIAEDLILPEDAVVTGVTLGESLRGRYINENGNFDKKRKEFTKATQCVTNCPDDSNELCKLSKRPSFRDTDSSDENPRVSTATKENYERIPFQNGDARDWREAGDDEIYENQLDHTGNKCKCLCNRLNDSNSNDNDERGKLIDSICLDPVSVDKDHVVTGVRFKIHDNVIYLELQQGKLINYRIVSKPEWKISYHCEEKKYIDYTPNLPTNELFSILAEDFVLSEDAVVTGVTLGNSIRGRYINDNGNFDAKRDEFEIVSKYENMCGKDRRICIMNEFMNLRNWSKGDENPRVSTATKENYERISTIVSLQRGDAREWREAGDDANLAKINSFHTIIIDEEKLNFEHYCTGKCETLTIYGQFGATRSEYPNDCRGMLVRCWLHEETQKRKDAQSNYDSVVYSDRLAASLTLSSSNIKIVKKAHDRLDHTGNLCKCLCYRIFDQDSSDPNDKREKLIENLCLDPVSADKDHVVTGVRFKRYDNTIYLELQQAKFINNRIVTTPQWKTSLYCQNSISLANESFWGLKENFNIIAEDLILPEDAVVTGVTLGQSLRGRYINENGNFDKNRKEFTKATQCVTK</sequence>
<organism evidence="2 3">
    <name type="scientific">Cotesia glomerata</name>
    <name type="common">Lepidopteran parasitic wasp</name>
    <name type="synonym">Apanteles glomeratus</name>
    <dbReference type="NCBI Taxonomy" id="32391"/>
    <lineage>
        <taxon>Eukaryota</taxon>
        <taxon>Metazoa</taxon>
        <taxon>Ecdysozoa</taxon>
        <taxon>Arthropoda</taxon>
        <taxon>Hexapoda</taxon>
        <taxon>Insecta</taxon>
        <taxon>Pterygota</taxon>
        <taxon>Neoptera</taxon>
        <taxon>Endopterygota</taxon>
        <taxon>Hymenoptera</taxon>
        <taxon>Apocrita</taxon>
        <taxon>Ichneumonoidea</taxon>
        <taxon>Braconidae</taxon>
        <taxon>Microgastrinae</taxon>
        <taxon>Cotesia</taxon>
    </lineage>
</organism>
<evidence type="ECO:0000256" key="1">
    <source>
        <dbReference type="SAM" id="Phobius"/>
    </source>
</evidence>